<name>A0A4R6GLH8_9GAMM</name>
<protein>
    <recommendedName>
        <fullName evidence="12">Fluoride-specific ion channel</fullName>
    </recommendedName>
</protein>
<comment type="similarity">
    <text evidence="10 12">Belongs to the fluoride channel Fluc/FEX (TC 1.A.43) family.</text>
</comment>
<evidence type="ECO:0000256" key="2">
    <source>
        <dbReference type="ARBA" id="ARBA00022475"/>
    </source>
</evidence>
<gene>
    <name evidence="13" type="ORF">DFO68_1552</name>
</gene>
<evidence type="ECO:0000313" key="13">
    <source>
        <dbReference type="EMBL" id="TDN95115.1"/>
    </source>
</evidence>
<keyword evidence="3" id="KW-0997">Cell inner membrane</keyword>
<feature type="transmembrane region" description="Helical" evidence="12">
    <location>
        <begin position="24"/>
        <end position="45"/>
    </location>
</feature>
<feature type="transmembrane region" description="Helical" evidence="12">
    <location>
        <begin position="57"/>
        <end position="78"/>
    </location>
</feature>
<evidence type="ECO:0000256" key="6">
    <source>
        <dbReference type="ARBA" id="ARBA00023053"/>
    </source>
</evidence>
<keyword evidence="4 12" id="KW-0812">Transmembrane</keyword>
<proteinExistence type="inferred from homology"/>
<evidence type="ECO:0000256" key="12">
    <source>
        <dbReference type="RuleBase" id="RU004340"/>
    </source>
</evidence>
<comment type="function">
    <text evidence="12">Important for reducing fluoride concentration in the cell, thus reducing its toxicity.</text>
</comment>
<comment type="caution">
    <text evidence="13">The sequence shown here is derived from an EMBL/GenBank/DDBJ whole genome shotgun (WGS) entry which is preliminary data.</text>
</comment>
<comment type="caution">
    <text evidence="12">Lacks conserved residue(s) required for the propagation of feature annotation.</text>
</comment>
<comment type="subcellular location">
    <subcellularLocation>
        <location evidence="1">Cell membrane</location>
        <topology evidence="1">Multi-pass membrane protein</topology>
    </subcellularLocation>
</comment>
<evidence type="ECO:0000256" key="3">
    <source>
        <dbReference type="ARBA" id="ARBA00022519"/>
    </source>
</evidence>
<sequence length="88" mass="9391">MASGLVGHRTHPQLFHLHTDISPALKLFAITGFLGGLTTFSSFSAETVERLLAGQAGWAFALMLLHLGGSLTLTWLGLMTVGAQRVWG</sequence>
<evidence type="ECO:0000256" key="11">
    <source>
        <dbReference type="ARBA" id="ARBA00035585"/>
    </source>
</evidence>
<keyword evidence="6" id="KW-0915">Sodium</keyword>
<evidence type="ECO:0000256" key="4">
    <source>
        <dbReference type="ARBA" id="ARBA00022692"/>
    </source>
</evidence>
<reference evidence="13 14" key="1">
    <citation type="submission" date="2019-03" db="EMBL/GenBank/DDBJ databases">
        <title>Freshwater and sediment microbial communities from various areas in North America, analyzing microbe dynamics in response to fracking.</title>
        <authorList>
            <person name="Lamendella R."/>
        </authorList>
    </citation>
    <scope>NUCLEOTIDE SEQUENCE [LARGE SCALE GENOMIC DNA]</scope>
    <source>
        <strain evidence="13 14">1_TX</strain>
    </source>
</reference>
<evidence type="ECO:0000256" key="9">
    <source>
        <dbReference type="ARBA" id="ARBA00023303"/>
    </source>
</evidence>
<accession>A0A4R6GLH8</accession>
<dbReference type="InterPro" id="IPR003691">
    <property type="entry name" value="FluC"/>
</dbReference>
<dbReference type="Pfam" id="PF02537">
    <property type="entry name" value="CRCB"/>
    <property type="match status" value="1"/>
</dbReference>
<keyword evidence="14" id="KW-1185">Reference proteome</keyword>
<comment type="catalytic activity">
    <reaction evidence="11">
        <text>fluoride(in) = fluoride(out)</text>
        <dbReference type="Rhea" id="RHEA:76159"/>
        <dbReference type="ChEBI" id="CHEBI:17051"/>
    </reaction>
    <physiologicalReaction direction="left-to-right" evidence="11">
        <dbReference type="Rhea" id="RHEA:76160"/>
    </physiologicalReaction>
</comment>
<keyword evidence="8 12" id="KW-0472">Membrane</keyword>
<evidence type="ECO:0000256" key="8">
    <source>
        <dbReference type="ARBA" id="ARBA00023136"/>
    </source>
</evidence>
<keyword evidence="2" id="KW-1003">Cell membrane</keyword>
<keyword evidence="9" id="KW-0407">Ion channel</keyword>
<keyword evidence="7" id="KW-0813">Transport</keyword>
<keyword evidence="5 12" id="KW-1133">Transmembrane helix</keyword>
<organism evidence="13 14">
    <name type="scientific">Halomonas ventosae</name>
    <dbReference type="NCBI Taxonomy" id="229007"/>
    <lineage>
        <taxon>Bacteria</taxon>
        <taxon>Pseudomonadati</taxon>
        <taxon>Pseudomonadota</taxon>
        <taxon>Gammaproteobacteria</taxon>
        <taxon>Oceanospirillales</taxon>
        <taxon>Halomonadaceae</taxon>
        <taxon>Halomonas</taxon>
    </lineage>
</organism>
<dbReference type="AlphaFoldDB" id="A0A4R6GLH8"/>
<keyword evidence="7" id="KW-0406">Ion transport</keyword>
<evidence type="ECO:0000313" key="14">
    <source>
        <dbReference type="Proteomes" id="UP000295150"/>
    </source>
</evidence>
<evidence type="ECO:0000256" key="1">
    <source>
        <dbReference type="ARBA" id="ARBA00004651"/>
    </source>
</evidence>
<dbReference type="RefSeq" id="WP_208107456.1">
    <property type="nucleotide sequence ID" value="NZ_SNWH01000055.1"/>
</dbReference>
<dbReference type="GO" id="GO:0005886">
    <property type="term" value="C:plasma membrane"/>
    <property type="evidence" value="ECO:0007669"/>
    <property type="project" value="UniProtKB-SubCell"/>
</dbReference>
<dbReference type="Proteomes" id="UP000295150">
    <property type="component" value="Unassembled WGS sequence"/>
</dbReference>
<evidence type="ECO:0000256" key="5">
    <source>
        <dbReference type="ARBA" id="ARBA00022989"/>
    </source>
</evidence>
<dbReference type="GO" id="GO:0034220">
    <property type="term" value="P:monoatomic ion transmembrane transport"/>
    <property type="evidence" value="ECO:0007669"/>
    <property type="project" value="UniProtKB-KW"/>
</dbReference>
<evidence type="ECO:0000256" key="7">
    <source>
        <dbReference type="ARBA" id="ARBA00023065"/>
    </source>
</evidence>
<evidence type="ECO:0000256" key="10">
    <source>
        <dbReference type="ARBA" id="ARBA00035120"/>
    </source>
</evidence>
<dbReference type="EMBL" id="SNWH01000055">
    <property type="protein sequence ID" value="TDN95115.1"/>
    <property type="molecule type" value="Genomic_DNA"/>
</dbReference>